<feature type="region of interest" description="Disordered" evidence="1">
    <location>
        <begin position="208"/>
        <end position="247"/>
    </location>
</feature>
<organism evidence="2 3">
    <name type="scientific">Hohenbuehelia grisea</name>
    <dbReference type="NCBI Taxonomy" id="104357"/>
    <lineage>
        <taxon>Eukaryota</taxon>
        <taxon>Fungi</taxon>
        <taxon>Dikarya</taxon>
        <taxon>Basidiomycota</taxon>
        <taxon>Agaricomycotina</taxon>
        <taxon>Agaricomycetes</taxon>
        <taxon>Agaricomycetidae</taxon>
        <taxon>Agaricales</taxon>
        <taxon>Pleurotineae</taxon>
        <taxon>Pleurotaceae</taxon>
        <taxon>Hohenbuehelia</taxon>
    </lineage>
</organism>
<gene>
    <name evidence="2" type="ORF">HGRIS_008084</name>
</gene>
<feature type="compositionally biased region" description="Polar residues" evidence="1">
    <location>
        <begin position="218"/>
        <end position="227"/>
    </location>
</feature>
<evidence type="ECO:0000313" key="2">
    <source>
        <dbReference type="EMBL" id="KAL0951386.1"/>
    </source>
</evidence>
<reference evidence="3" key="1">
    <citation type="submission" date="2024-06" db="EMBL/GenBank/DDBJ databases">
        <title>Multi-omics analyses provide insights into the biosynthesis of the anticancer antibiotic pleurotin in Hohenbuehelia grisea.</title>
        <authorList>
            <person name="Weaver J.A."/>
            <person name="Alberti F."/>
        </authorList>
    </citation>
    <scope>NUCLEOTIDE SEQUENCE [LARGE SCALE GENOMIC DNA]</scope>
    <source>
        <strain evidence="3">T-177</strain>
    </source>
</reference>
<sequence length="301" mass="33606">MSTTRQAAKLPTFENPQFFDSHGRRGWTCNLCSSSKDANANIKFMTTKAAVAHEQSSELHIRNVVCEEAGRWEWSDTPLESSEWTNPLPISAQELKGLDVGFQFDDVRDSHIIPFWIRGVEAAELGEVPRMEDFLESLPKDSWAQWSSDSWEPFAYPAGQWGSAAVEDEGRGWGASGDGWTPAPNDSWAGTSRNHGWGSGIDAHRWGVGDGASGWGQVRQQHSNTSSEGHHAPARRKVASPNPDLEGYRLEADNGFLDDITRQKDVTSARKQRMRAFAKLSTQDKIVQIHDLIRYLHTTQT</sequence>
<proteinExistence type="predicted"/>
<evidence type="ECO:0000256" key="1">
    <source>
        <dbReference type="SAM" id="MobiDB-lite"/>
    </source>
</evidence>
<dbReference type="EMBL" id="JASNQZ010000011">
    <property type="protein sequence ID" value="KAL0951386.1"/>
    <property type="molecule type" value="Genomic_DNA"/>
</dbReference>
<accession>A0ABR3J7M6</accession>
<comment type="caution">
    <text evidence="2">The sequence shown here is derived from an EMBL/GenBank/DDBJ whole genome shotgun (WGS) entry which is preliminary data.</text>
</comment>
<keyword evidence="3" id="KW-1185">Reference proteome</keyword>
<evidence type="ECO:0000313" key="3">
    <source>
        <dbReference type="Proteomes" id="UP001556367"/>
    </source>
</evidence>
<protein>
    <submittedName>
        <fullName evidence="2">Uncharacterized protein</fullName>
    </submittedName>
</protein>
<name>A0ABR3J7M6_9AGAR</name>
<dbReference type="Proteomes" id="UP001556367">
    <property type="component" value="Unassembled WGS sequence"/>
</dbReference>